<feature type="compositionally biased region" description="Acidic residues" evidence="10">
    <location>
        <begin position="18"/>
        <end position="28"/>
    </location>
</feature>
<accession>A0AAF0JMJ5</accession>
<dbReference type="NCBIfam" id="NF010167">
    <property type="entry name" value="PRK13648.1"/>
    <property type="match status" value="2"/>
</dbReference>
<evidence type="ECO:0000256" key="7">
    <source>
        <dbReference type="ARBA" id="ARBA00022967"/>
    </source>
</evidence>
<dbReference type="InterPro" id="IPR015856">
    <property type="entry name" value="ABC_transpr_CbiO/EcfA_su"/>
</dbReference>
<dbReference type="AlphaFoldDB" id="A0AAF0JMJ5"/>
<evidence type="ECO:0000256" key="4">
    <source>
        <dbReference type="ARBA" id="ARBA00022475"/>
    </source>
</evidence>
<dbReference type="PROSITE" id="PS00211">
    <property type="entry name" value="ABC_TRANSPORTER_1"/>
    <property type="match status" value="1"/>
</dbReference>
<protein>
    <submittedName>
        <fullName evidence="12">Energy-coupling factor transporter ATPase</fullName>
    </submittedName>
</protein>
<feature type="region of interest" description="Disordered" evidence="10">
    <location>
        <begin position="1"/>
        <end position="51"/>
    </location>
</feature>
<dbReference type="GO" id="GO:0016887">
    <property type="term" value="F:ATP hydrolysis activity"/>
    <property type="evidence" value="ECO:0007669"/>
    <property type="project" value="InterPro"/>
</dbReference>
<sequence>MRSASSTEEIKYKPKEFEVEESELEEDFDSHATGGVKSPLHVSEGSFGTDEKSDSAISFENFSYKYPSADSPALSGITLDIKKGECILVNGTTGAGKTTFCLAAAGIISHEYEGMREGNIRIFGKDVSEYKDMGDIGSKIGVVFDDADAQLIFTTVEEEVLSGLENRGLSPLDVKERLERIMSITDIEKLRYRAPHTLSGGQKQRVSLAATLASGTECIILDEATAELDTSATSVIISVLKRLKEQGSTIIVVEQKPREMAEIADRVTLIDNGRIVSVLSSDDFFKNYTDDESGRFEKPADCKISFNETPVVEIRNLVHDYGEHRGLDDISLTIMPGELIAIIGENGSGKTTLSKHLNGLLKPTSGEVFVCNIKTKDAGVTELARHAGLVFQNPDTMLFEDTVEREVAFGLKNIGMDLKDDSDYIEKILDEVGLFGKAEVFPRSMSRGERQRLAIACVIAMKPEIIILDEPTTGLDFKESRRIMSILEKLSSQGHTVIMVSHDMGIVKNYARRIITMADGKITGDSGICPGGI</sequence>
<dbReference type="GO" id="GO:0005524">
    <property type="term" value="F:ATP binding"/>
    <property type="evidence" value="ECO:0007669"/>
    <property type="project" value="UniProtKB-KW"/>
</dbReference>
<dbReference type="Gene3D" id="3.40.50.300">
    <property type="entry name" value="P-loop containing nucleotide triphosphate hydrolases"/>
    <property type="match status" value="2"/>
</dbReference>
<feature type="domain" description="ABC transporter" evidence="11">
    <location>
        <begin position="57"/>
        <end position="297"/>
    </location>
</feature>
<reference evidence="12" key="1">
    <citation type="submission" date="2022-01" db="EMBL/GenBank/DDBJ databases">
        <title>Complete genome of Methanomicrobium antiquum DSM 21220.</title>
        <authorList>
            <person name="Chen S.-C."/>
            <person name="You Y.-T."/>
            <person name="Zhou Y.-Z."/>
            <person name="Lai M.-C."/>
        </authorList>
    </citation>
    <scope>NUCLEOTIDE SEQUENCE</scope>
    <source>
        <strain evidence="12">DSM 21220</strain>
    </source>
</reference>
<dbReference type="Pfam" id="PF00005">
    <property type="entry name" value="ABC_tran"/>
    <property type="match status" value="2"/>
</dbReference>
<keyword evidence="3" id="KW-0813">Transport</keyword>
<evidence type="ECO:0000256" key="1">
    <source>
        <dbReference type="ARBA" id="ARBA00004236"/>
    </source>
</evidence>
<name>A0AAF0JMJ5_9EURY</name>
<keyword evidence="4" id="KW-1003">Cell membrane</keyword>
<gene>
    <name evidence="12" type="ORF">L1994_02635</name>
</gene>
<dbReference type="CDD" id="cd03225">
    <property type="entry name" value="ABC_cobalt_CbiO_domain1"/>
    <property type="match status" value="2"/>
</dbReference>
<keyword evidence="5" id="KW-0547">Nucleotide-binding</keyword>
<dbReference type="FunFam" id="3.40.50.300:FF:000224">
    <property type="entry name" value="Energy-coupling factor transporter ATP-binding protein EcfA"/>
    <property type="match status" value="1"/>
</dbReference>
<comment type="subcellular location">
    <subcellularLocation>
        <location evidence="1">Cell membrane</location>
    </subcellularLocation>
</comment>
<feature type="domain" description="ABC transporter" evidence="11">
    <location>
        <begin position="312"/>
        <end position="533"/>
    </location>
</feature>
<evidence type="ECO:0000256" key="3">
    <source>
        <dbReference type="ARBA" id="ARBA00022448"/>
    </source>
</evidence>
<dbReference type="PANTHER" id="PTHR43553">
    <property type="entry name" value="HEAVY METAL TRANSPORTER"/>
    <property type="match status" value="1"/>
</dbReference>
<organism evidence="12 13">
    <name type="scientific">Methanomicrobium antiquum</name>
    <dbReference type="NCBI Taxonomy" id="487686"/>
    <lineage>
        <taxon>Archaea</taxon>
        <taxon>Methanobacteriati</taxon>
        <taxon>Methanobacteriota</taxon>
        <taxon>Stenosarchaea group</taxon>
        <taxon>Methanomicrobia</taxon>
        <taxon>Methanomicrobiales</taxon>
        <taxon>Methanomicrobiaceae</taxon>
        <taxon>Methanomicrobium</taxon>
    </lineage>
</organism>
<evidence type="ECO:0000259" key="11">
    <source>
        <dbReference type="PROSITE" id="PS50893"/>
    </source>
</evidence>
<dbReference type="SMART" id="SM00382">
    <property type="entry name" value="AAA"/>
    <property type="match status" value="2"/>
</dbReference>
<evidence type="ECO:0000256" key="5">
    <source>
        <dbReference type="ARBA" id="ARBA00022741"/>
    </source>
</evidence>
<dbReference type="GO" id="GO:0042626">
    <property type="term" value="F:ATPase-coupled transmembrane transporter activity"/>
    <property type="evidence" value="ECO:0007669"/>
    <property type="project" value="TreeGrafter"/>
</dbReference>
<proteinExistence type="inferred from homology"/>
<dbReference type="SUPFAM" id="SSF52540">
    <property type="entry name" value="P-loop containing nucleoside triphosphate hydrolases"/>
    <property type="match status" value="2"/>
</dbReference>
<dbReference type="PANTHER" id="PTHR43553:SF21">
    <property type="entry name" value="ABC TRANSPORTER ATP-BINDING PROTEIN MA_1418-RELATED"/>
    <property type="match status" value="1"/>
</dbReference>
<comment type="function">
    <text evidence="9">Probably part of an ABC transporter complex. Responsible for energy coupling to the transport system.</text>
</comment>
<dbReference type="InterPro" id="IPR017871">
    <property type="entry name" value="ABC_transporter-like_CS"/>
</dbReference>
<evidence type="ECO:0000256" key="8">
    <source>
        <dbReference type="ARBA" id="ARBA00023136"/>
    </source>
</evidence>
<evidence type="ECO:0000256" key="9">
    <source>
        <dbReference type="ARBA" id="ARBA00025157"/>
    </source>
</evidence>
<keyword evidence="13" id="KW-1185">Reference proteome</keyword>
<keyword evidence="8" id="KW-0472">Membrane</keyword>
<evidence type="ECO:0000256" key="6">
    <source>
        <dbReference type="ARBA" id="ARBA00022840"/>
    </source>
</evidence>
<evidence type="ECO:0000256" key="2">
    <source>
        <dbReference type="ARBA" id="ARBA00005417"/>
    </source>
</evidence>
<dbReference type="GO" id="GO:0043190">
    <property type="term" value="C:ATP-binding cassette (ABC) transporter complex"/>
    <property type="evidence" value="ECO:0007669"/>
    <property type="project" value="TreeGrafter"/>
</dbReference>
<keyword evidence="7" id="KW-1278">Translocase</keyword>
<dbReference type="InterPro" id="IPR050095">
    <property type="entry name" value="ECF_ABC_transporter_ATP-bd"/>
</dbReference>
<evidence type="ECO:0000313" key="13">
    <source>
        <dbReference type="Proteomes" id="UP001218895"/>
    </source>
</evidence>
<dbReference type="InterPro" id="IPR027417">
    <property type="entry name" value="P-loop_NTPase"/>
</dbReference>
<feature type="compositionally biased region" description="Basic and acidic residues" evidence="10">
    <location>
        <begin position="8"/>
        <end position="17"/>
    </location>
</feature>
<dbReference type="PROSITE" id="PS50893">
    <property type="entry name" value="ABC_TRANSPORTER_2"/>
    <property type="match status" value="2"/>
</dbReference>
<dbReference type="KEGG" id="manq:L1994_02635"/>
<evidence type="ECO:0000313" key="12">
    <source>
        <dbReference type="EMBL" id="WFN37959.1"/>
    </source>
</evidence>
<dbReference type="InterPro" id="IPR003439">
    <property type="entry name" value="ABC_transporter-like_ATP-bd"/>
</dbReference>
<evidence type="ECO:0000256" key="10">
    <source>
        <dbReference type="SAM" id="MobiDB-lite"/>
    </source>
</evidence>
<comment type="similarity">
    <text evidence="2">Belongs to the ABC transporter superfamily.</text>
</comment>
<dbReference type="InterPro" id="IPR003593">
    <property type="entry name" value="AAA+_ATPase"/>
</dbReference>
<keyword evidence="6" id="KW-0067">ATP-binding</keyword>
<dbReference type="Proteomes" id="UP001218895">
    <property type="component" value="Chromosome"/>
</dbReference>
<dbReference type="EMBL" id="CP091092">
    <property type="protein sequence ID" value="WFN37959.1"/>
    <property type="molecule type" value="Genomic_DNA"/>
</dbReference>